<evidence type="ECO:0000256" key="4">
    <source>
        <dbReference type="ARBA" id="ARBA00017099"/>
    </source>
</evidence>
<reference evidence="8 9" key="1">
    <citation type="submission" date="2019-07" db="EMBL/GenBank/DDBJ databases">
        <title>Whole genome shotgun sequence of Skermanella aerolata NBRC 106429.</title>
        <authorList>
            <person name="Hosoyama A."/>
            <person name="Uohara A."/>
            <person name="Ohji S."/>
            <person name="Ichikawa N."/>
        </authorList>
    </citation>
    <scope>NUCLEOTIDE SEQUENCE [LARGE SCALE GENOMIC DNA]</scope>
    <source>
        <strain evidence="8 9">NBRC 106429</strain>
    </source>
</reference>
<dbReference type="Gene3D" id="3.40.50.720">
    <property type="entry name" value="NAD(P)-binding Rossmann-like Domain"/>
    <property type="match status" value="1"/>
</dbReference>
<dbReference type="EC" id="1.1.1.133" evidence="3 6"/>
<dbReference type="UniPathway" id="UPA00124"/>
<evidence type="ECO:0000259" key="7">
    <source>
        <dbReference type="Pfam" id="PF04321"/>
    </source>
</evidence>
<gene>
    <name evidence="8" type="ORF">SAE02_25360</name>
</gene>
<evidence type="ECO:0000256" key="3">
    <source>
        <dbReference type="ARBA" id="ARBA00012929"/>
    </source>
</evidence>
<comment type="caution">
    <text evidence="8">The sequence shown here is derived from an EMBL/GenBank/DDBJ whole genome shotgun (WGS) entry which is preliminary data.</text>
</comment>
<evidence type="ECO:0000313" key="9">
    <source>
        <dbReference type="Proteomes" id="UP000321523"/>
    </source>
</evidence>
<accession>A0A512DPI8</accession>
<evidence type="ECO:0000256" key="5">
    <source>
        <dbReference type="ARBA" id="ARBA00048200"/>
    </source>
</evidence>
<dbReference type="Proteomes" id="UP000321523">
    <property type="component" value="Unassembled WGS sequence"/>
</dbReference>
<comment type="pathway">
    <text evidence="1 6">Carbohydrate biosynthesis; dTDP-L-rhamnose biosynthesis.</text>
</comment>
<dbReference type="GO" id="GO:0008831">
    <property type="term" value="F:dTDP-4-dehydrorhamnose reductase activity"/>
    <property type="evidence" value="ECO:0007669"/>
    <property type="project" value="UniProtKB-EC"/>
</dbReference>
<dbReference type="SUPFAM" id="SSF51735">
    <property type="entry name" value="NAD(P)-binding Rossmann-fold domains"/>
    <property type="match status" value="1"/>
</dbReference>
<keyword evidence="9" id="KW-1185">Reference proteome</keyword>
<dbReference type="CDD" id="cd05254">
    <property type="entry name" value="dTDP_HR_like_SDR_e"/>
    <property type="match status" value="1"/>
</dbReference>
<evidence type="ECO:0000256" key="6">
    <source>
        <dbReference type="RuleBase" id="RU364082"/>
    </source>
</evidence>
<dbReference type="PANTHER" id="PTHR10491:SF4">
    <property type="entry name" value="METHIONINE ADENOSYLTRANSFERASE 2 SUBUNIT BETA"/>
    <property type="match status" value="1"/>
</dbReference>
<dbReference type="EMBL" id="BJYZ01000010">
    <property type="protein sequence ID" value="GEO38388.1"/>
    <property type="molecule type" value="Genomic_DNA"/>
</dbReference>
<dbReference type="GO" id="GO:0019305">
    <property type="term" value="P:dTDP-rhamnose biosynthetic process"/>
    <property type="evidence" value="ECO:0007669"/>
    <property type="project" value="UniProtKB-UniPathway"/>
</dbReference>
<sequence length="310" mass="32507">MSEGSQASTRTILVFGSQGQVATSLREAILPAGWTVRTAGRAEGDIAVRRDVDRIVAASGAAVVINAAAYTAVDRAESEPEAAIAVNRDGASHVAEACAHAGAPLIHLSTDYVFDGRAVGHAYREDDPIAPVSVYGASKAEGDQAVRDAAPRHAIVRTAWVYSPHGQNFVKTMLRLGRERPELGIVADQHGCPTAAADIAGALVAMAVRMVEPGAGSDLYGTFHFSGTGPTTWYGFAQEIFRLAARHGHPAPLLRPIATTDYPTPAARPANSVLDCGRLHAVYGIAAPAWQDSLAPCVARLCETLVEPVT</sequence>
<comment type="similarity">
    <text evidence="2 6">Belongs to the dTDP-4-dehydrorhamnose reductase family.</text>
</comment>
<dbReference type="InterPro" id="IPR036291">
    <property type="entry name" value="NAD(P)-bd_dom_sf"/>
</dbReference>
<organism evidence="8 9">
    <name type="scientific">Skermanella aerolata</name>
    <dbReference type="NCBI Taxonomy" id="393310"/>
    <lineage>
        <taxon>Bacteria</taxon>
        <taxon>Pseudomonadati</taxon>
        <taxon>Pseudomonadota</taxon>
        <taxon>Alphaproteobacteria</taxon>
        <taxon>Rhodospirillales</taxon>
        <taxon>Azospirillaceae</taxon>
        <taxon>Skermanella</taxon>
    </lineage>
</organism>
<comment type="cofactor">
    <cofactor evidence="6">
        <name>Mg(2+)</name>
        <dbReference type="ChEBI" id="CHEBI:18420"/>
    </cofactor>
    <text evidence="6">Binds 1 Mg(2+) ion per monomer.</text>
</comment>
<dbReference type="Pfam" id="PF04321">
    <property type="entry name" value="RmlD_sub_bind"/>
    <property type="match status" value="1"/>
</dbReference>
<dbReference type="RefSeq" id="WP_044428056.1">
    <property type="nucleotide sequence ID" value="NZ_BJYZ01000010.1"/>
</dbReference>
<evidence type="ECO:0000256" key="1">
    <source>
        <dbReference type="ARBA" id="ARBA00004781"/>
    </source>
</evidence>
<evidence type="ECO:0000256" key="2">
    <source>
        <dbReference type="ARBA" id="ARBA00010944"/>
    </source>
</evidence>
<name>A0A512DPI8_9PROT</name>
<dbReference type="NCBIfam" id="TIGR01214">
    <property type="entry name" value="rmlD"/>
    <property type="match status" value="1"/>
</dbReference>
<keyword evidence="6" id="KW-0560">Oxidoreductase</keyword>
<protein>
    <recommendedName>
        <fullName evidence="4 6">dTDP-4-dehydrorhamnose reductase</fullName>
        <ecNumber evidence="3 6">1.1.1.133</ecNumber>
    </recommendedName>
</protein>
<comment type="function">
    <text evidence="6">Catalyzes the reduction of dTDP-6-deoxy-L-lyxo-4-hexulose to yield dTDP-L-rhamnose.</text>
</comment>
<dbReference type="Gene3D" id="3.90.25.10">
    <property type="entry name" value="UDP-galactose 4-epimerase, domain 1"/>
    <property type="match status" value="1"/>
</dbReference>
<evidence type="ECO:0000313" key="8">
    <source>
        <dbReference type="EMBL" id="GEO38388.1"/>
    </source>
</evidence>
<dbReference type="OrthoDB" id="9803892at2"/>
<comment type="catalytic activity">
    <reaction evidence="5 6">
        <text>dTDP-beta-L-rhamnose + NADP(+) = dTDP-4-dehydro-beta-L-rhamnose + NADPH + H(+)</text>
        <dbReference type="Rhea" id="RHEA:21796"/>
        <dbReference type="ChEBI" id="CHEBI:15378"/>
        <dbReference type="ChEBI" id="CHEBI:57510"/>
        <dbReference type="ChEBI" id="CHEBI:57783"/>
        <dbReference type="ChEBI" id="CHEBI:58349"/>
        <dbReference type="ChEBI" id="CHEBI:62830"/>
        <dbReference type="EC" id="1.1.1.133"/>
    </reaction>
</comment>
<dbReference type="InterPro" id="IPR005913">
    <property type="entry name" value="dTDP_dehydrorham_reduct"/>
</dbReference>
<dbReference type="AlphaFoldDB" id="A0A512DPI8"/>
<keyword evidence="6" id="KW-0521">NADP</keyword>
<dbReference type="InterPro" id="IPR029903">
    <property type="entry name" value="RmlD-like-bd"/>
</dbReference>
<proteinExistence type="inferred from homology"/>
<feature type="domain" description="RmlD-like substrate binding" evidence="7">
    <location>
        <begin position="11"/>
        <end position="301"/>
    </location>
</feature>
<dbReference type="PANTHER" id="PTHR10491">
    <property type="entry name" value="DTDP-4-DEHYDRORHAMNOSE REDUCTASE"/>
    <property type="match status" value="1"/>
</dbReference>